<dbReference type="EMBL" id="VUAZ01000002">
    <property type="protein sequence ID" value="MPR00605.1"/>
    <property type="molecule type" value="Genomic_DNA"/>
</dbReference>
<organism evidence="1 3">
    <name type="scientific">Pseudomonas kitaguniensis</name>
    <dbReference type="NCBI Taxonomy" id="2607908"/>
    <lineage>
        <taxon>Bacteria</taxon>
        <taxon>Pseudomonadati</taxon>
        <taxon>Pseudomonadota</taxon>
        <taxon>Gammaproteobacteria</taxon>
        <taxon>Pseudomonadales</taxon>
        <taxon>Pseudomonadaceae</taxon>
        <taxon>Pseudomonas</taxon>
    </lineage>
</organism>
<dbReference type="EMBL" id="VUBA01000029">
    <property type="protein sequence ID" value="MPQ83337.1"/>
    <property type="molecule type" value="Genomic_DNA"/>
</dbReference>
<proteinExistence type="predicted"/>
<keyword evidence="4" id="KW-1185">Reference proteome</keyword>
<evidence type="ECO:0000313" key="2">
    <source>
        <dbReference type="EMBL" id="MPR00605.1"/>
    </source>
</evidence>
<evidence type="ECO:0000313" key="3">
    <source>
        <dbReference type="Proteomes" id="UP000325438"/>
    </source>
</evidence>
<comment type="caution">
    <text evidence="1">The sequence shown here is derived from an EMBL/GenBank/DDBJ whole genome shotgun (WGS) entry which is preliminary data.</text>
</comment>
<dbReference type="Pfam" id="PF19619">
    <property type="entry name" value="DUF6124"/>
    <property type="match status" value="1"/>
</dbReference>
<reference evidence="2 4" key="3">
    <citation type="journal article" date="2023" name="Plant Pathol.">
        <title>Dismantling and reorganizing Pseudomonas marginalis sensu#lato.</title>
        <authorList>
            <person name="Sawada H."/>
            <person name="Fujikawa T."/>
            <person name="Satou M."/>
        </authorList>
    </citation>
    <scope>NUCLEOTIDE SEQUENCE [LARGE SCALE GENOMIC DNA]</scope>
    <source>
        <strain evidence="2 4">MAFF 212408</strain>
    </source>
</reference>
<gene>
    <name evidence="2" type="ORF">F0169_00090</name>
    <name evidence="1" type="ORF">F0170_04640</name>
</gene>
<evidence type="ECO:0000313" key="4">
    <source>
        <dbReference type="Proteomes" id="UP000326112"/>
    </source>
</evidence>
<protein>
    <submittedName>
        <fullName evidence="1">DUF3077 domain-containing protein</fullName>
    </submittedName>
</protein>
<name>A0A5N7JPL0_9PSED</name>
<evidence type="ECO:0000313" key="1">
    <source>
        <dbReference type="EMBL" id="MPQ83337.1"/>
    </source>
</evidence>
<dbReference type="Proteomes" id="UP000325438">
    <property type="component" value="Unassembled WGS sequence"/>
</dbReference>
<sequence length="117" mass="12586">MTTSPYHLPGAAQADELLDLRSSGAVRRALDYYLKEDVSVPSADDCFFAIKPGVSHEEALVHASDLLRSAAAAAYESANSRQGNQRDLAFSVVYLIDMAKAMVEQTLRAPAATQLSV</sequence>
<reference evidence="1 3" key="1">
    <citation type="submission" date="2019-09" db="EMBL/GenBank/DDBJ databases">
        <title>The draft genomes of Allium pathogen Pseudomonas sp.</title>
        <authorList>
            <person name="Fujikawa T."/>
            <person name="Sawada H."/>
        </authorList>
    </citation>
    <scope>NUCLEOTIDE SEQUENCE [LARGE SCALE GENOMIC DNA]</scope>
    <source>
        <strain evidence="1 3">MAFF 730085</strain>
    </source>
</reference>
<accession>A0A5N7JPL0</accession>
<dbReference type="AlphaFoldDB" id="A0A5N7JPL0"/>
<dbReference type="RefSeq" id="WP_122249923.1">
    <property type="nucleotide sequence ID" value="NZ_JBLZPT010000001.1"/>
</dbReference>
<reference evidence="2 4" key="2">
    <citation type="journal article" date="2020" name="Int. J. Syst. Evol. Microbiol.">
        <title>Pseudomonas kitaguniensis sp. nov., a pathogen causing bacterial rot of Welsh onion in Japan.</title>
        <authorList>
            <person name="Sawada H."/>
            <person name="Fujikawa T."/>
            <person name="Nishiwaki Y."/>
            <person name="Horita H."/>
        </authorList>
    </citation>
    <scope>NUCLEOTIDE SEQUENCE [LARGE SCALE GENOMIC DNA]</scope>
    <source>
        <strain evidence="2 4">MAFF 212408</strain>
    </source>
</reference>
<dbReference type="Proteomes" id="UP000326112">
    <property type="component" value="Unassembled WGS sequence"/>
</dbReference>